<feature type="region of interest" description="Disordered" evidence="9">
    <location>
        <begin position="1"/>
        <end position="25"/>
    </location>
</feature>
<evidence type="ECO:0000256" key="4">
    <source>
        <dbReference type="ARBA" id="ARBA00022842"/>
    </source>
</evidence>
<dbReference type="PROSITE" id="PS51435">
    <property type="entry name" value="AP_NUCLEASE_F1_4"/>
    <property type="match status" value="1"/>
</dbReference>
<dbReference type="OrthoDB" id="498125at2759"/>
<proteinExistence type="inferred from homology"/>
<evidence type="ECO:0000256" key="1">
    <source>
        <dbReference type="ARBA" id="ARBA00007092"/>
    </source>
</evidence>
<evidence type="ECO:0000256" key="7">
    <source>
        <dbReference type="PIRSR" id="PIRSR604808-3"/>
    </source>
</evidence>
<evidence type="ECO:0000313" key="12">
    <source>
        <dbReference type="Proteomes" id="UP000193467"/>
    </source>
</evidence>
<feature type="binding site" evidence="6">
    <location>
        <position position="181"/>
    </location>
    <ligand>
        <name>Mg(2+)</name>
        <dbReference type="ChEBI" id="CHEBI:18420"/>
        <label>1</label>
    </ligand>
</feature>
<evidence type="ECO:0000256" key="6">
    <source>
        <dbReference type="PIRSR" id="PIRSR604808-2"/>
    </source>
</evidence>
<dbReference type="NCBIfam" id="TIGR00633">
    <property type="entry name" value="xth"/>
    <property type="match status" value="1"/>
</dbReference>
<keyword evidence="4 6" id="KW-0460">Magnesium</keyword>
<keyword evidence="12" id="KW-1185">Reference proteome</keyword>
<feature type="active site" description="Proton acceptor" evidence="5">
    <location>
        <position position="279"/>
    </location>
</feature>
<dbReference type="InParanoid" id="A0A1Y2DHS3"/>
<evidence type="ECO:0000259" key="10">
    <source>
        <dbReference type="Pfam" id="PF03372"/>
    </source>
</evidence>
<dbReference type="GO" id="GO:0046872">
    <property type="term" value="F:metal ion binding"/>
    <property type="evidence" value="ECO:0007669"/>
    <property type="project" value="UniProtKB-KW"/>
</dbReference>
<comment type="cofactor">
    <cofactor evidence="6 8">
        <name>Mg(2+)</name>
        <dbReference type="ChEBI" id="CHEBI:18420"/>
    </cofactor>
    <cofactor evidence="6 8">
        <name>Mn(2+)</name>
        <dbReference type="ChEBI" id="CHEBI:29035"/>
    </cofactor>
    <text evidence="6 8">Probably binds two magnesium or manganese ions per subunit.</text>
</comment>
<feature type="site" description="Important for catalytic activity" evidence="7">
    <location>
        <position position="248"/>
    </location>
</feature>
<dbReference type="GO" id="GO:0003906">
    <property type="term" value="F:DNA-(apurinic or apyrimidinic site) endonuclease activity"/>
    <property type="evidence" value="ECO:0007669"/>
    <property type="project" value="TreeGrafter"/>
</dbReference>
<comment type="caution">
    <text evidence="11">The sequence shown here is derived from an EMBL/GenBank/DDBJ whole genome shotgun (WGS) entry which is preliminary data.</text>
</comment>
<dbReference type="EMBL" id="MCGR01000078">
    <property type="protein sequence ID" value="ORY58686.1"/>
    <property type="molecule type" value="Genomic_DNA"/>
</dbReference>
<dbReference type="GO" id="GO:0008311">
    <property type="term" value="F:double-stranded DNA 3'-5' DNA exonuclease activity"/>
    <property type="evidence" value="ECO:0007669"/>
    <property type="project" value="TreeGrafter"/>
</dbReference>
<dbReference type="GO" id="GO:0005634">
    <property type="term" value="C:nucleus"/>
    <property type="evidence" value="ECO:0007669"/>
    <property type="project" value="TreeGrafter"/>
</dbReference>
<protein>
    <submittedName>
        <fullName evidence="11">Endonuclease/exonuclease/phosphatase</fullName>
    </submittedName>
</protein>
<dbReference type="GO" id="GO:0008081">
    <property type="term" value="F:phosphoric diester hydrolase activity"/>
    <property type="evidence" value="ECO:0007669"/>
    <property type="project" value="TreeGrafter"/>
</dbReference>
<dbReference type="InterPro" id="IPR004808">
    <property type="entry name" value="AP_endonuc_1"/>
</dbReference>
<dbReference type="Gene3D" id="3.60.10.10">
    <property type="entry name" value="Endonuclease/exonuclease/phosphatase"/>
    <property type="match status" value="1"/>
</dbReference>
<keyword evidence="8" id="KW-0234">DNA repair</keyword>
<name>A0A1Y2DHS3_9BASI</name>
<keyword evidence="3" id="KW-0378">Hydrolase</keyword>
<feature type="binding site" evidence="6">
    <location>
        <position position="72"/>
    </location>
    <ligand>
        <name>Mg(2+)</name>
        <dbReference type="ChEBI" id="CHEBI:18420"/>
        <label>1</label>
    </ligand>
</feature>
<keyword evidence="2 6" id="KW-0479">Metal-binding</keyword>
<dbReference type="GO" id="GO:0006284">
    <property type="term" value="P:base-excision repair"/>
    <property type="evidence" value="ECO:0007669"/>
    <property type="project" value="TreeGrafter"/>
</dbReference>
<sequence>MPPQLAPLFRPRNETPPELSNNPLSYPPKPANSYKLVCINVRSLRDYMSRAKGYCFRKYIEAENPDILIICEVNWDNAKDADELYWLYPRYPHRYWANRVAVLSKVKPLSVQYGFDGAYDYIQDDAKTRCITLEFEHITVIGTYVPNSGKDGQFKTRRQLFNSTFKSHISYIQKPIVWGGDFNVILHEEDIEKSNNCWNQMPGCMDWERVEHGLLLEETGFVDAWRDRHSHSREYTHESVRYGKWRLDSFLVSPQLKDKILHCDIRHDVHEHFPDASDHWPCALVMAGQLG</sequence>
<accession>A0A1Y2DHS3</accession>
<keyword evidence="11" id="KW-0540">Nuclease</keyword>
<feature type="active site" description="Proton donor/acceptor" evidence="5">
    <location>
        <position position="181"/>
    </location>
</feature>
<dbReference type="Proteomes" id="UP000193467">
    <property type="component" value="Unassembled WGS sequence"/>
</dbReference>
<evidence type="ECO:0000256" key="9">
    <source>
        <dbReference type="SAM" id="MobiDB-lite"/>
    </source>
</evidence>
<dbReference type="STRING" id="106004.A0A1Y2DHS3"/>
<dbReference type="Pfam" id="PF03372">
    <property type="entry name" value="Exo_endo_phos"/>
    <property type="match status" value="1"/>
</dbReference>
<comment type="similarity">
    <text evidence="1 8">Belongs to the DNA repair enzymes AP/ExoA family.</text>
</comment>
<dbReference type="PANTHER" id="PTHR22748">
    <property type="entry name" value="AP ENDONUCLEASE"/>
    <property type="match status" value="1"/>
</dbReference>
<organism evidence="11 12">
    <name type="scientific">Leucosporidium creatinivorum</name>
    <dbReference type="NCBI Taxonomy" id="106004"/>
    <lineage>
        <taxon>Eukaryota</taxon>
        <taxon>Fungi</taxon>
        <taxon>Dikarya</taxon>
        <taxon>Basidiomycota</taxon>
        <taxon>Pucciniomycotina</taxon>
        <taxon>Microbotryomycetes</taxon>
        <taxon>Leucosporidiales</taxon>
        <taxon>Leucosporidium</taxon>
    </lineage>
</organism>
<dbReference type="SUPFAM" id="SSF56219">
    <property type="entry name" value="DNase I-like"/>
    <property type="match status" value="1"/>
</dbReference>
<feature type="domain" description="Endonuclease/exonuclease/phosphatase" evidence="10">
    <location>
        <begin position="55"/>
        <end position="279"/>
    </location>
</feature>
<feature type="binding site" evidence="6">
    <location>
        <position position="279"/>
    </location>
    <ligand>
        <name>Mg(2+)</name>
        <dbReference type="ChEBI" id="CHEBI:18420"/>
        <label>1</label>
    </ligand>
</feature>
<feature type="binding site" evidence="6">
    <location>
        <position position="278"/>
    </location>
    <ligand>
        <name>Mg(2+)</name>
        <dbReference type="ChEBI" id="CHEBI:18420"/>
        <label>1</label>
    </ligand>
</feature>
<feature type="binding site" evidence="6">
    <location>
        <position position="183"/>
    </location>
    <ligand>
        <name>Mg(2+)</name>
        <dbReference type="ChEBI" id="CHEBI:18420"/>
        <label>1</label>
    </ligand>
</feature>
<evidence type="ECO:0000256" key="8">
    <source>
        <dbReference type="RuleBase" id="RU362131"/>
    </source>
</evidence>
<feature type="site" description="Interaction with DNA substrate" evidence="7">
    <location>
        <position position="279"/>
    </location>
</feature>
<keyword evidence="6" id="KW-0464">Manganese</keyword>
<feature type="active site" evidence="5">
    <location>
        <position position="144"/>
    </location>
</feature>
<evidence type="ECO:0000256" key="2">
    <source>
        <dbReference type="ARBA" id="ARBA00022723"/>
    </source>
</evidence>
<keyword evidence="11" id="KW-0269">Exonuclease</keyword>
<feature type="binding site" evidence="6">
    <location>
        <position position="40"/>
    </location>
    <ligand>
        <name>Mg(2+)</name>
        <dbReference type="ChEBI" id="CHEBI:18420"/>
        <label>1</label>
    </ligand>
</feature>
<keyword evidence="11" id="KW-0255">Endonuclease</keyword>
<dbReference type="PANTHER" id="PTHR22748:SF6">
    <property type="entry name" value="DNA-(APURINIC OR APYRIMIDINIC SITE) ENDONUCLEASE"/>
    <property type="match status" value="1"/>
</dbReference>
<evidence type="ECO:0000313" key="11">
    <source>
        <dbReference type="EMBL" id="ORY58686.1"/>
    </source>
</evidence>
<evidence type="ECO:0000256" key="5">
    <source>
        <dbReference type="PIRSR" id="PIRSR604808-1"/>
    </source>
</evidence>
<feature type="site" description="Transition state stabilizer" evidence="7">
    <location>
        <position position="183"/>
    </location>
</feature>
<dbReference type="InterPro" id="IPR005135">
    <property type="entry name" value="Endo/exonuclease/phosphatase"/>
</dbReference>
<evidence type="ECO:0000256" key="3">
    <source>
        <dbReference type="ARBA" id="ARBA00022801"/>
    </source>
</evidence>
<dbReference type="AlphaFoldDB" id="A0A1Y2DHS3"/>
<gene>
    <name evidence="11" type="ORF">BCR35DRAFT_335173</name>
</gene>
<keyword evidence="8" id="KW-0227">DNA damage</keyword>
<reference evidence="11 12" key="1">
    <citation type="submission" date="2016-07" db="EMBL/GenBank/DDBJ databases">
        <title>Pervasive Adenine N6-methylation of Active Genes in Fungi.</title>
        <authorList>
            <consortium name="DOE Joint Genome Institute"/>
            <person name="Mondo S.J."/>
            <person name="Dannebaum R.O."/>
            <person name="Kuo R.C."/>
            <person name="Labutti K."/>
            <person name="Haridas S."/>
            <person name="Kuo A."/>
            <person name="Salamov A."/>
            <person name="Ahrendt S.R."/>
            <person name="Lipzen A."/>
            <person name="Sullivan W."/>
            <person name="Andreopoulos W.B."/>
            <person name="Clum A."/>
            <person name="Lindquist E."/>
            <person name="Daum C."/>
            <person name="Ramamoorthy G.K."/>
            <person name="Gryganskyi A."/>
            <person name="Culley D."/>
            <person name="Magnuson J.K."/>
            <person name="James T.Y."/>
            <person name="O'Malley M.A."/>
            <person name="Stajich J.E."/>
            <person name="Spatafora J.W."/>
            <person name="Visel A."/>
            <person name="Grigoriev I.V."/>
        </authorList>
    </citation>
    <scope>NUCLEOTIDE SEQUENCE [LARGE SCALE GENOMIC DNA]</scope>
    <source>
        <strain evidence="11 12">62-1032</strain>
    </source>
</reference>
<dbReference type="InterPro" id="IPR036691">
    <property type="entry name" value="Endo/exonu/phosph_ase_sf"/>
</dbReference>